<dbReference type="EMBL" id="JAQSKY010000033">
    <property type="protein sequence ID" value="MDS7902947.1"/>
    <property type="molecule type" value="Genomic_DNA"/>
</dbReference>
<dbReference type="Proteomes" id="UP001249822">
    <property type="component" value="Unassembled WGS sequence"/>
</dbReference>
<reference evidence="2 5" key="2">
    <citation type="submission" date="2015-06" db="EMBL/GenBank/DDBJ databases">
        <title>The Genome Sequence of None.</title>
        <authorList>
            <consortium name="The Broad Institute Genomics Platform"/>
            <consortium name="The Broad Institute Genome Sequencing Center for Infectious Disease"/>
            <person name="Earl A.M."/>
            <person name="Onderdonk A.B."/>
            <person name="Kirby J."/>
            <person name="Ferraro M.J."/>
            <person name="Huang S."/>
            <person name="Spencer M."/>
            <person name="Fodor A."/>
            <person name="Hooper D."/>
            <person name="Dekker J."/>
            <person name="O'Brien T."/>
            <person name="Quan V."/>
            <person name="Gombosev A."/>
            <person name="Delaney M."/>
            <person name="DuBois A."/>
            <person name="Ernst C."/>
            <person name="Kim D.S."/>
            <person name="Rossman W."/>
            <person name="Gohs F."/>
            <person name="Petruso H."/>
            <person name="Nozar T."/>
            <person name="Mougeot F."/>
            <person name="Manson-McGuire A."/>
            <person name="Young S."/>
            <person name="Abouelleil A."/>
            <person name="Cao P."/>
            <person name="Chapman S.B."/>
            <person name="Griggs A."/>
            <person name="Priest M."/>
            <person name="Shea T."/>
            <person name="Wortman I."/>
            <person name="Wortman J.R."/>
            <person name="Nusbaum C."/>
            <person name="Birren B."/>
        </authorList>
    </citation>
    <scope>NUCLEOTIDE SEQUENCE [LARGE SCALE GENOMIC DNA]</scope>
    <source>
        <strain evidence="2 5">MGH87</strain>
    </source>
</reference>
<dbReference type="EMBL" id="JCNZ01000022">
    <property type="protein sequence ID" value="EWF79823.1"/>
    <property type="molecule type" value="Genomic_DNA"/>
</dbReference>
<gene>
    <name evidence="1" type="ORF">L373_06020</name>
    <name evidence="3" type="ORF">PTQ40_28710</name>
    <name evidence="2" type="ORF">SK91_06134</name>
</gene>
<evidence type="ECO:0000313" key="5">
    <source>
        <dbReference type="Proteomes" id="UP000036305"/>
    </source>
</evidence>
<dbReference type="Proteomes" id="UP000020202">
    <property type="component" value="Unassembled WGS sequence"/>
</dbReference>
<protein>
    <submittedName>
        <fullName evidence="3">Conjugal transfer protein TrbJ</fullName>
    </submittedName>
</protein>
<comment type="caution">
    <text evidence="1">The sequence shown here is derived from an EMBL/GenBank/DDBJ whole genome shotgun (WGS) entry which is preliminary data.</text>
</comment>
<sequence length="230" mass="26239">MCAKDRSQITVLSQTETIHSFSEMLNFSSCPSFIRNTQGEFLHTSPLFDKIFLTSVTSVAWFSALPLKTKIELIQSEIKSFTEDSSVLVRGIGFGDISWTVFIESFHLDDEKYSRWVFIREGEAICDYSKEYADFSSKMEKYIDRISKTASSDWAIFNLYSVGFSHATISKITGIKEQTSRNTVRHIKNELNFPNRDYIILSSICALSYGRIVGNVIEILKGDVNFLLIQ</sequence>
<evidence type="ECO:0000313" key="3">
    <source>
        <dbReference type="EMBL" id="MDS7902947.1"/>
    </source>
</evidence>
<organism evidence="1 4">
    <name type="scientific">Klebsiella michiganensis</name>
    <dbReference type="NCBI Taxonomy" id="1134687"/>
    <lineage>
        <taxon>Bacteria</taxon>
        <taxon>Pseudomonadati</taxon>
        <taxon>Pseudomonadota</taxon>
        <taxon>Gammaproteobacteria</taxon>
        <taxon>Enterobacterales</taxon>
        <taxon>Enterobacteriaceae</taxon>
        <taxon>Klebsiella/Raoultella group</taxon>
        <taxon>Klebsiella</taxon>
    </lineage>
</organism>
<name>A0A0J2GJD9_9ENTR</name>
<evidence type="ECO:0000313" key="4">
    <source>
        <dbReference type="Proteomes" id="UP000020202"/>
    </source>
</evidence>
<keyword evidence="5" id="KW-1185">Reference proteome</keyword>
<dbReference type="AlphaFoldDB" id="A0A0J2GJD9"/>
<reference evidence="3" key="3">
    <citation type="journal article" date="2023" name="Front. Microbiol.">
        <title>Genomic characterization of carbapenem-resistant Klebsiella oxytoca complex in China: a multi-center study.</title>
        <authorList>
            <person name="Wan W."/>
            <person name="Yang X."/>
            <person name="Yu H."/>
            <person name="Wang M."/>
            <person name="Jia W."/>
            <person name="Huang B."/>
            <person name="Qu F."/>
            <person name="Shan B."/>
            <person name="Tang Y.W."/>
            <person name="Chen L."/>
            <person name="Du H."/>
        </authorList>
    </citation>
    <scope>NUCLEOTIDE SEQUENCE</scope>
    <source>
        <strain evidence="3">HD1688</strain>
    </source>
</reference>
<accession>A0A0J2GJD9</accession>
<reference evidence="3" key="4">
    <citation type="submission" date="2023-01" db="EMBL/GenBank/DDBJ databases">
        <authorList>
            <person name="Du H."/>
            <person name="Wan W."/>
        </authorList>
    </citation>
    <scope>NUCLEOTIDE SEQUENCE</scope>
    <source>
        <strain evidence="3">HD1688</strain>
    </source>
</reference>
<reference evidence="1 4" key="1">
    <citation type="submission" date="2014-01" db="EMBL/GenBank/DDBJ databases">
        <title>The Genome Sequence of Klebsiella oxytoca MGH 27.</title>
        <authorList>
            <consortium name="The Broad Institute Genomics Platform"/>
            <consortium name="The Broad Institute Genome Sequencing Center for Infectious Disease"/>
            <person name="Murphy C."/>
            <person name="Cosimi L."/>
            <person name="Cerqueira G."/>
            <person name="Feldgarden M."/>
            <person name="Earl A."/>
            <person name="Hung D."/>
            <person name="Onderdonk A.B."/>
            <person name="Ferraro M.J."/>
            <person name="Hooper D."/>
            <person name="Dekker J."/>
            <person name="O'Brien T."/>
            <person name="Huang S."/>
            <person name="Quan V."/>
            <person name="Ernst C."/>
            <person name="Delaney M."/>
            <person name="DuBois A."/>
            <person name="Kim D.S."/>
            <person name="Young S.K."/>
            <person name="Zeng Q."/>
            <person name="Gargeya S."/>
            <person name="Fitzgerald M."/>
            <person name="Abouelleil A."/>
            <person name="Alvarado L."/>
            <person name="Berlin A.M."/>
            <person name="Chapman S.B."/>
            <person name="Gainer-Dewar J."/>
            <person name="Goldberg J."/>
            <person name="Gnerre S."/>
            <person name="Griggs A."/>
            <person name="Gujja S."/>
            <person name="Hansen M."/>
            <person name="Howarth C."/>
            <person name="Imamovic A."/>
            <person name="Ireland A."/>
            <person name="Larimer J."/>
            <person name="McCowan C."/>
            <person name="Murphy C."/>
            <person name="Pearson M."/>
            <person name="Poon T.W."/>
            <person name="Priest M."/>
            <person name="Roberts A."/>
            <person name="Saif S."/>
            <person name="Shea T."/>
            <person name="Sykes S."/>
            <person name="Wortman J."/>
            <person name="Nusbaum C."/>
            <person name="Birren B."/>
        </authorList>
    </citation>
    <scope>NUCLEOTIDE SEQUENCE [LARGE SCALE GENOMIC DNA]</scope>
    <source>
        <strain evidence="1 4">MGH 27</strain>
    </source>
</reference>
<dbReference type="RefSeq" id="WP_032426082.1">
    <property type="nucleotide sequence ID" value="NZ_CABGLL010000047.1"/>
</dbReference>
<dbReference type="EMBL" id="LEUS01000034">
    <property type="protein sequence ID" value="KLY22202.1"/>
    <property type="molecule type" value="Genomic_DNA"/>
</dbReference>
<evidence type="ECO:0000313" key="1">
    <source>
        <dbReference type="EMBL" id="EWF79823.1"/>
    </source>
</evidence>
<evidence type="ECO:0000313" key="2">
    <source>
        <dbReference type="EMBL" id="KLY22202.1"/>
    </source>
</evidence>
<dbReference type="Proteomes" id="UP000036305">
    <property type="component" value="Unassembled WGS sequence"/>
</dbReference>
<dbReference type="Gene3D" id="3.30.450.20">
    <property type="entry name" value="PAS domain"/>
    <property type="match status" value="1"/>
</dbReference>
<proteinExistence type="predicted"/>